<dbReference type="SUPFAM" id="SSF51445">
    <property type="entry name" value="(Trans)glycosidases"/>
    <property type="match status" value="1"/>
</dbReference>
<evidence type="ECO:0000313" key="8">
    <source>
        <dbReference type="Proteomes" id="UP000192796"/>
    </source>
</evidence>
<evidence type="ECO:0000259" key="5">
    <source>
        <dbReference type="Pfam" id="PF00704"/>
    </source>
</evidence>
<keyword evidence="8" id="KW-1185">Reference proteome</keyword>
<dbReference type="InterPro" id="IPR001579">
    <property type="entry name" value="Glyco_hydro_18_chit_AS"/>
</dbReference>
<evidence type="ECO:0000259" key="6">
    <source>
        <dbReference type="Pfam" id="PF01419"/>
    </source>
</evidence>
<dbReference type="SUPFAM" id="SSF51101">
    <property type="entry name" value="Mannose-binding lectins"/>
    <property type="match status" value="1"/>
</dbReference>
<proteinExistence type="inferred from homology"/>
<evidence type="ECO:0000256" key="2">
    <source>
        <dbReference type="ARBA" id="ARBA00023295"/>
    </source>
</evidence>
<evidence type="ECO:0000256" key="3">
    <source>
        <dbReference type="RuleBase" id="RU000489"/>
    </source>
</evidence>
<dbReference type="Pfam" id="PF00704">
    <property type="entry name" value="Glyco_hydro_18"/>
    <property type="match status" value="1"/>
</dbReference>
<dbReference type="GO" id="GO:0004553">
    <property type="term" value="F:hydrolase activity, hydrolyzing O-glycosyl compounds"/>
    <property type="evidence" value="ECO:0007669"/>
    <property type="project" value="InterPro"/>
</dbReference>
<evidence type="ECO:0000256" key="1">
    <source>
        <dbReference type="ARBA" id="ARBA00022801"/>
    </source>
</evidence>
<reference evidence="7 8" key="1">
    <citation type="submission" date="2016-03" db="EMBL/GenBank/DDBJ databases">
        <title>Niastella vici sp. nov., isolated from farmland soil.</title>
        <authorList>
            <person name="Chen L."/>
            <person name="Wang D."/>
            <person name="Yang S."/>
            <person name="Wang G."/>
        </authorList>
    </citation>
    <scope>NUCLEOTIDE SEQUENCE [LARGE SCALE GENOMIC DNA]</scope>
    <source>
        <strain evidence="7 8">DJ57</strain>
    </source>
</reference>
<dbReference type="InterPro" id="IPR036404">
    <property type="entry name" value="Jacalin-like_lectin_dom_sf"/>
</dbReference>
<comment type="similarity">
    <text evidence="4">Belongs to the glycosyl hydrolase 18 family.</text>
</comment>
<feature type="domain" description="Jacalin-type lectin" evidence="6">
    <location>
        <begin position="306"/>
        <end position="423"/>
    </location>
</feature>
<evidence type="ECO:0008006" key="9">
    <source>
        <dbReference type="Google" id="ProtNLM"/>
    </source>
</evidence>
<dbReference type="OrthoDB" id="9155957at2"/>
<comment type="caution">
    <text evidence="7">The sequence shown here is derived from an EMBL/GenBank/DDBJ whole genome shotgun (WGS) entry which is preliminary data.</text>
</comment>
<accession>A0A1V9FFN5</accession>
<organism evidence="7 8">
    <name type="scientific">Niastella vici</name>
    <dbReference type="NCBI Taxonomy" id="1703345"/>
    <lineage>
        <taxon>Bacteria</taxon>
        <taxon>Pseudomonadati</taxon>
        <taxon>Bacteroidota</taxon>
        <taxon>Chitinophagia</taxon>
        <taxon>Chitinophagales</taxon>
        <taxon>Chitinophagaceae</taxon>
        <taxon>Niastella</taxon>
    </lineage>
</organism>
<evidence type="ECO:0000313" key="7">
    <source>
        <dbReference type="EMBL" id="OQP57140.1"/>
    </source>
</evidence>
<dbReference type="InterPro" id="IPR001223">
    <property type="entry name" value="Glyco_hydro18_cat"/>
</dbReference>
<dbReference type="InterPro" id="IPR001229">
    <property type="entry name" value="Jacalin-like_lectin_dom"/>
</dbReference>
<keyword evidence="1 3" id="KW-0378">Hydrolase</keyword>
<dbReference type="PANTHER" id="PTHR46506">
    <property type="entry name" value="OS05G0143600 PROTEIN"/>
    <property type="match status" value="1"/>
</dbReference>
<dbReference type="GO" id="GO:0005975">
    <property type="term" value="P:carbohydrate metabolic process"/>
    <property type="evidence" value="ECO:0007669"/>
    <property type="project" value="InterPro"/>
</dbReference>
<evidence type="ECO:0000256" key="4">
    <source>
        <dbReference type="RuleBase" id="RU004453"/>
    </source>
</evidence>
<feature type="domain" description="GH18" evidence="5">
    <location>
        <begin position="51"/>
        <end position="214"/>
    </location>
</feature>
<dbReference type="Proteomes" id="UP000192796">
    <property type="component" value="Unassembled WGS sequence"/>
</dbReference>
<dbReference type="Pfam" id="PF01419">
    <property type="entry name" value="Jacalin"/>
    <property type="match status" value="1"/>
</dbReference>
<dbReference type="EMBL" id="LVYD01000124">
    <property type="protein sequence ID" value="OQP57140.1"/>
    <property type="molecule type" value="Genomic_DNA"/>
</dbReference>
<dbReference type="InterPro" id="IPR017853">
    <property type="entry name" value="GH"/>
</dbReference>
<dbReference type="Gene3D" id="3.20.20.80">
    <property type="entry name" value="Glycosidases"/>
    <property type="match status" value="1"/>
</dbReference>
<protein>
    <recommendedName>
        <fullName evidence="9">GH18 domain-containing protein</fullName>
    </recommendedName>
</protein>
<dbReference type="RefSeq" id="WP_081156104.1">
    <property type="nucleotide sequence ID" value="NZ_LVYD01000124.1"/>
</dbReference>
<dbReference type="AlphaFoldDB" id="A0A1V9FFN5"/>
<dbReference type="Gene3D" id="2.100.10.30">
    <property type="entry name" value="Jacalin-like lectin domain"/>
    <property type="match status" value="1"/>
</dbReference>
<keyword evidence="2 3" id="KW-0326">Glycosidase</keyword>
<dbReference type="PROSITE" id="PS01095">
    <property type="entry name" value="GH18_1"/>
    <property type="match status" value="1"/>
</dbReference>
<name>A0A1V9FFN5_9BACT</name>
<gene>
    <name evidence="7" type="ORF">A3860_11290</name>
</gene>
<sequence length="456" mass="49613">MTSPNIPSKSVNTWIYLDEDEPAGTGYTSFNSCYQSLVHNQVYASTDMLFICFFTVVPDGKGFYTIEIGNKNAVHADGSTTQQYLEYTIFDAKAQNAGIKILATLNYNDDNLAQIFSGNQQQWPAQVTNFASNVKNYLQTMLINGLDIDWEGAFSTNISQAQFAMLFKAIRSAFNTNSTYMYLTMCPAEVGNLDVTTVNTCFDLITLQNYSGFTFPTDYTGIGIMPQLLGYGAKFESNQQTANQANAEALAGFSYNNQQYIYNNIGQWRLNSGNYIYEQSQQILLYQLAYKKAGGVFNDGAIVARVNNPLLANLIIRSGDVIDAVQATCTGSFNGNPGTLALLQHGGNGGGSNAININTGDVITQVSGYTGTWYGWNVVVQLTIKTKAGQVYGPFGTMNNVTNKTAFSYTAQQNQCIAAFNGSTIQVPTVQGTMTLVVAELSVSYAQVPVGELQPA</sequence>